<name>A0A1I8JBF3_9PLAT</name>
<dbReference type="Pfam" id="PF00147">
    <property type="entry name" value="Fibrinogen_C"/>
    <property type="match status" value="3"/>
</dbReference>
<dbReference type="InterPro" id="IPR014716">
    <property type="entry name" value="Fibrinogen_a/b/g_C_1"/>
</dbReference>
<dbReference type="InterPro" id="IPR002181">
    <property type="entry name" value="Fibrinogen_a/b/g_C_dom"/>
</dbReference>
<keyword evidence="1" id="KW-1015">Disulfide bond</keyword>
<feature type="domain" description="Fibrinogen C-terminal" evidence="2">
    <location>
        <begin position="415"/>
        <end position="649"/>
    </location>
</feature>
<dbReference type="SMART" id="SM00186">
    <property type="entry name" value="FBG"/>
    <property type="match status" value="3"/>
</dbReference>
<dbReference type="PANTHER" id="PTHR19143:SF444">
    <property type="entry name" value="PROTEIN SCABROUS"/>
    <property type="match status" value="1"/>
</dbReference>
<dbReference type="InterPro" id="IPR036056">
    <property type="entry name" value="Fibrinogen-like_C"/>
</dbReference>
<evidence type="ECO:0000256" key="1">
    <source>
        <dbReference type="ARBA" id="ARBA00023157"/>
    </source>
</evidence>
<dbReference type="Gene3D" id="3.90.215.10">
    <property type="entry name" value="Gamma Fibrinogen, chain A, domain 1"/>
    <property type="match status" value="3"/>
</dbReference>
<protein>
    <submittedName>
        <fullName evidence="4">Fibrinogen C-terminal domain-containing protein</fullName>
    </submittedName>
</protein>
<dbReference type="InterPro" id="IPR020837">
    <property type="entry name" value="Fibrinogen_CS"/>
</dbReference>
<feature type="domain" description="Fibrinogen C-terminal" evidence="2">
    <location>
        <begin position="770"/>
        <end position="1001"/>
    </location>
</feature>
<dbReference type="PANTHER" id="PTHR19143">
    <property type="entry name" value="FIBRINOGEN/TENASCIN/ANGIOPOEITIN"/>
    <property type="match status" value="1"/>
</dbReference>
<proteinExistence type="predicted"/>
<feature type="domain" description="Fibrinogen C-terminal" evidence="2">
    <location>
        <begin position="1372"/>
        <end position="1602"/>
    </location>
</feature>
<dbReference type="PROSITE" id="PS00514">
    <property type="entry name" value="FIBRINOGEN_C_1"/>
    <property type="match status" value="1"/>
</dbReference>
<dbReference type="SUPFAM" id="SSF56496">
    <property type="entry name" value="Fibrinogen C-terminal domain-like"/>
    <property type="match status" value="3"/>
</dbReference>
<evidence type="ECO:0000313" key="4">
    <source>
        <dbReference type="WBParaSite" id="maker-uti_cns_0046615-snap-gene-0.2-mRNA-1"/>
    </source>
</evidence>
<dbReference type="InterPro" id="IPR050373">
    <property type="entry name" value="Fibrinogen_C-term_domain"/>
</dbReference>
<evidence type="ECO:0000259" key="2">
    <source>
        <dbReference type="PROSITE" id="PS51406"/>
    </source>
</evidence>
<evidence type="ECO:0000313" key="3">
    <source>
        <dbReference type="Proteomes" id="UP000095280"/>
    </source>
</evidence>
<organism evidence="3 4">
    <name type="scientific">Macrostomum lignano</name>
    <dbReference type="NCBI Taxonomy" id="282301"/>
    <lineage>
        <taxon>Eukaryota</taxon>
        <taxon>Metazoa</taxon>
        <taxon>Spiralia</taxon>
        <taxon>Lophotrochozoa</taxon>
        <taxon>Platyhelminthes</taxon>
        <taxon>Rhabditophora</taxon>
        <taxon>Macrostomorpha</taxon>
        <taxon>Macrostomida</taxon>
        <taxon>Macrostomidae</taxon>
        <taxon>Macrostomum</taxon>
    </lineage>
</organism>
<keyword evidence="3" id="KW-1185">Reference proteome</keyword>
<dbReference type="PROSITE" id="PS51406">
    <property type="entry name" value="FIBRINOGEN_C_2"/>
    <property type="match status" value="3"/>
</dbReference>
<dbReference type="WBParaSite" id="maker-uti_cns_0046615-snap-gene-0.2-mRNA-1">
    <property type="protein sequence ID" value="maker-uti_cns_0046615-snap-gene-0.2-mRNA-1"/>
    <property type="gene ID" value="maker-uti_cns_0046615-snap-gene-0.2"/>
</dbReference>
<reference evidence="4" key="1">
    <citation type="submission" date="2016-11" db="UniProtKB">
        <authorList>
            <consortium name="WormBaseParasite"/>
        </authorList>
    </citation>
    <scope>IDENTIFICATION</scope>
</reference>
<accession>A0A1I8JBF3</accession>
<sequence length="1602" mass="181644">IIQYPARPGHRGDYKTSFATKDFGYHWVSLTELTMHFKLFLMLLLCSVGLCQGSSAKQLLNVSNLLTEDIFACSNGSLPSMSFVTSLSIRGCPVFVHRLGAVKAGRFVLEPTFCITEPAALRSPGAHFDLLTNEFYFSFPVNVTDETLATEAASMLSHLSPKSVSFLEVTSVRMNSSNSLAFTKASFLWGPTEFIGHLRLVCSGLVCQSLKLYLAKGQTEVFHNIRLVASMRAGEGCAAFERAFPVTVARAPFLPIESLQRPRSSALPACSDLQLFRVVQLDNCTAYVHQRRGKRGHFVIEPLLPDSSFQLLRDFSLGSHYVRLPALIEDESVIAAVRSRIGSASVESLEFMKLWHASIHVSSRLSQWRFEALRLSVDRRTAELRAYCSTQSSCDALGLVLISEPVNFWKNIQWTAVSLLDDQCYFRTQQRRFALRMRDRPPGGPALKTRRNDGRWNAQDLRDRTVWRDGRTFIIINQRGCRASNFQRTWREYVAGFGDESNFWIGLDILHSLTGRQGTLMRVELLLWNETEWFAEYSGFSVDNASNNYRMRYLQMIPSRSSLVFDALSSVKGSPFSARDKDNHGYSSRHYCSRSWGGNGGWWYSNCGHANPNGIYHFAQSTSTGYSTWSFKEGYRTLKEFRMMRRGKRGHFVIEPLLCPTPSFQLLRDFSLGSHYVRLPALIEDESVIAAVRSRIGSASVESLEFMKLWHASIHVSSRLSQWRFEALRLSVDRRTAELRAYCNTRKSCELLVSIFKSEPVNFWKNVQWTATFLLEDNCELRSEKLRFVFRMKERSGGEGQVSTAIGQKVDSLRNKTVVRNNRHFVIVLQRGCRSSNFNRFWSEYVSGFGDEHNFWIGLETLHWLTSPQSVRMRVEMLLWNDTEWFAEYSGFSVGNAARLYTMKYSSMLREQSSLVYDALASSNGTKFSTRDRDNDGHSTANYCSKKWGGYGGWWYAACGHTNPNGVYNYGDSRATTISGWQFKESYKAAKEFRMMLLLLCSLGASAVPSEQDAADSLPAPAQRIEFACSNGSLPSMSFVTSLSIRGCPVFVHRLGAVKAGRFVLEPTFCITEPAALRSPGAHFDLLTNEFYFSFPVNVTDETLATDAASMLSHLSPKSVSFLEVTSVRINGSTSLAFRKASFLWGPTEFIGHLRLMCAEFACPSLAMNLERDRLEPFDNIRLVASMRAGEGCASFERAFPVTVARAPFLPIESLQRPRSSALPACSDLQLFRVVQLDNCTAYVHQRRGKRGHFVIEPLLCPTPSFQLLRDFSLGSHYVRLPALIEDESVIAAVRSRIGSASVESLEFMKLWHASIHVSSRLSQWRFEALRLSVDRRTAELRAYCRALESCDLLISILQSEPVNFWKGIRWSGSFSLKDECEYRTSQSRFAFRMKDRMSVNSQAVRAALSNLEALSNKTVTRDDRSFLVVVQRNCRTSQFQRYWREYVAGFGDDINFWIGLDTMHRLTSSRSAALRVEILLWNNTEWFAEYSNFVVGPASTSYTMSYGSMVRAKSSLVFDALQLSRGQKFSTRDVDNDGYSASHCSVNWGGYGGWWHKYSSCSYANPNGNYYYGQTTTASYAVWYFVEGFRALKEFRMMIQV</sequence>
<dbReference type="Proteomes" id="UP000095280">
    <property type="component" value="Unplaced"/>
</dbReference>
<dbReference type="GO" id="GO:0005615">
    <property type="term" value="C:extracellular space"/>
    <property type="evidence" value="ECO:0007669"/>
    <property type="project" value="TreeGrafter"/>
</dbReference>